<dbReference type="Pfam" id="PF17864">
    <property type="entry name" value="AAA_lid_4"/>
    <property type="match status" value="1"/>
</dbReference>
<evidence type="ECO:0000313" key="7">
    <source>
        <dbReference type="EMBL" id="GAG70884.1"/>
    </source>
</evidence>
<evidence type="ECO:0000259" key="5">
    <source>
        <dbReference type="Pfam" id="PF05496"/>
    </source>
</evidence>
<dbReference type="GO" id="GO:0006281">
    <property type="term" value="P:DNA repair"/>
    <property type="evidence" value="ECO:0007669"/>
    <property type="project" value="InterPro"/>
</dbReference>
<dbReference type="SUPFAM" id="SSF46785">
    <property type="entry name" value="Winged helix' DNA-binding domain"/>
    <property type="match status" value="1"/>
</dbReference>
<dbReference type="HAMAP" id="MF_00016">
    <property type="entry name" value="DNA_HJ_migration_RuvB"/>
    <property type="match status" value="1"/>
</dbReference>
<dbReference type="InterPro" id="IPR027417">
    <property type="entry name" value="P-loop_NTPase"/>
</dbReference>
<protein>
    <recommendedName>
        <fullName evidence="8">AAA+ ATPase domain-containing protein</fullName>
    </recommendedName>
</protein>
<dbReference type="Gene3D" id="1.10.8.60">
    <property type="match status" value="1"/>
</dbReference>
<evidence type="ECO:0008006" key="8">
    <source>
        <dbReference type="Google" id="ProtNLM"/>
    </source>
</evidence>
<dbReference type="InterPro" id="IPR008823">
    <property type="entry name" value="RuvB_wg_C"/>
</dbReference>
<dbReference type="AlphaFoldDB" id="X0ZN93"/>
<dbReference type="GO" id="GO:0003677">
    <property type="term" value="F:DNA binding"/>
    <property type="evidence" value="ECO:0007669"/>
    <property type="project" value="UniProtKB-KW"/>
</dbReference>
<name>X0ZN93_9ZZZZ</name>
<keyword evidence="3" id="KW-0238">DNA-binding</keyword>
<accession>X0ZN93</accession>
<feature type="domain" description="RuvB winged helix C-terminal" evidence="4">
    <location>
        <begin position="199"/>
        <end position="270"/>
    </location>
</feature>
<feature type="domain" description="RuvB-like AAA+ ATPase" evidence="5">
    <location>
        <begin position="38"/>
        <end position="122"/>
    </location>
</feature>
<dbReference type="NCBIfam" id="NF000868">
    <property type="entry name" value="PRK00080.1"/>
    <property type="match status" value="1"/>
</dbReference>
<evidence type="ECO:0000259" key="4">
    <source>
        <dbReference type="Pfam" id="PF05491"/>
    </source>
</evidence>
<dbReference type="GO" id="GO:0006310">
    <property type="term" value="P:DNA recombination"/>
    <property type="evidence" value="ECO:0007669"/>
    <property type="project" value="InterPro"/>
</dbReference>
<evidence type="ECO:0000256" key="1">
    <source>
        <dbReference type="ARBA" id="ARBA00022741"/>
    </source>
</evidence>
<dbReference type="GO" id="GO:0009378">
    <property type="term" value="F:four-way junction helicase activity"/>
    <property type="evidence" value="ECO:0007669"/>
    <property type="project" value="InterPro"/>
</dbReference>
<feature type="non-terminal residue" evidence="7">
    <location>
        <position position="1"/>
    </location>
</feature>
<gene>
    <name evidence="7" type="ORF">S01H4_08619</name>
</gene>
<keyword evidence="2" id="KW-0067">ATP-binding</keyword>
<evidence type="ECO:0000256" key="2">
    <source>
        <dbReference type="ARBA" id="ARBA00022840"/>
    </source>
</evidence>
<feature type="domain" description="RuvB AAA lid" evidence="6">
    <location>
        <begin position="125"/>
        <end position="198"/>
    </location>
</feature>
<sequence>AYLINFSIVITCSPSVGNPSSDSFISDGLNPRFLNACLASILTNIESNNVLFIDEIHRLNRAVEEILYPALEEFKMDIMIGKGPGARSLRLELKPFTLAGATTRAGLISSPLRTRFGITIRLDYYKVDEIEKIVRRSAKILNVEIDEKGSLEIAKRARGTPRVANRLLKRVRDYAIVKADGKINGGVALDGLELLDVDEEGLDNLDIKIIKTIIYKFNGGPVGLSTLSSSVGEESETIQEVYEPYLLRQGFIQKTPRGRVATKIAYEHLNEEYKKEDQLF</sequence>
<dbReference type="InterPro" id="IPR036388">
    <property type="entry name" value="WH-like_DNA-bd_sf"/>
</dbReference>
<dbReference type="Pfam" id="PF05491">
    <property type="entry name" value="WHD_RuvB"/>
    <property type="match status" value="1"/>
</dbReference>
<evidence type="ECO:0000259" key="6">
    <source>
        <dbReference type="Pfam" id="PF17864"/>
    </source>
</evidence>
<dbReference type="EMBL" id="BART01002984">
    <property type="protein sequence ID" value="GAG70884.1"/>
    <property type="molecule type" value="Genomic_DNA"/>
</dbReference>
<comment type="caution">
    <text evidence="7">The sequence shown here is derived from an EMBL/GenBank/DDBJ whole genome shotgun (WGS) entry which is preliminary data.</text>
</comment>
<dbReference type="SUPFAM" id="SSF52540">
    <property type="entry name" value="P-loop containing nucleoside triphosphate hydrolases"/>
    <property type="match status" value="1"/>
</dbReference>
<dbReference type="Gene3D" id="3.40.50.300">
    <property type="entry name" value="P-loop containing nucleotide triphosphate hydrolases"/>
    <property type="match status" value="1"/>
</dbReference>
<evidence type="ECO:0000256" key="3">
    <source>
        <dbReference type="ARBA" id="ARBA00023125"/>
    </source>
</evidence>
<dbReference type="Pfam" id="PF05496">
    <property type="entry name" value="RuvB_N"/>
    <property type="match status" value="1"/>
</dbReference>
<keyword evidence="1" id="KW-0547">Nucleotide-binding</keyword>
<proteinExistence type="inferred from homology"/>
<dbReference type="PANTHER" id="PTHR42848">
    <property type="match status" value="1"/>
</dbReference>
<dbReference type="Gene3D" id="1.10.10.10">
    <property type="entry name" value="Winged helix-like DNA-binding domain superfamily/Winged helix DNA-binding domain"/>
    <property type="match status" value="1"/>
</dbReference>
<dbReference type="InterPro" id="IPR036390">
    <property type="entry name" value="WH_DNA-bd_sf"/>
</dbReference>
<dbReference type="NCBIfam" id="TIGR00635">
    <property type="entry name" value="ruvB"/>
    <property type="match status" value="1"/>
</dbReference>
<organism evidence="7">
    <name type="scientific">marine sediment metagenome</name>
    <dbReference type="NCBI Taxonomy" id="412755"/>
    <lineage>
        <taxon>unclassified sequences</taxon>
        <taxon>metagenomes</taxon>
        <taxon>ecological metagenomes</taxon>
    </lineage>
</organism>
<dbReference type="InterPro" id="IPR041445">
    <property type="entry name" value="AAA_lid_4"/>
</dbReference>
<dbReference type="GO" id="GO:0005524">
    <property type="term" value="F:ATP binding"/>
    <property type="evidence" value="ECO:0007669"/>
    <property type="project" value="UniProtKB-KW"/>
</dbReference>
<reference evidence="7" key="1">
    <citation type="journal article" date="2014" name="Front. Microbiol.">
        <title>High frequency of phylogenetically diverse reductive dehalogenase-homologous genes in deep subseafloor sedimentary metagenomes.</title>
        <authorList>
            <person name="Kawai M."/>
            <person name="Futagami T."/>
            <person name="Toyoda A."/>
            <person name="Takaki Y."/>
            <person name="Nishi S."/>
            <person name="Hori S."/>
            <person name="Arai W."/>
            <person name="Tsubouchi T."/>
            <person name="Morono Y."/>
            <person name="Uchiyama I."/>
            <person name="Ito T."/>
            <person name="Fujiyama A."/>
            <person name="Inagaki F."/>
            <person name="Takami H."/>
        </authorList>
    </citation>
    <scope>NUCLEOTIDE SEQUENCE</scope>
    <source>
        <strain evidence="7">Expedition CK06-06</strain>
    </source>
</reference>
<dbReference type="PANTHER" id="PTHR42848:SF1">
    <property type="entry name" value="HOLLIDAY JUNCTION BRANCH MIGRATION COMPLEX SUBUNIT RUVB"/>
    <property type="match status" value="1"/>
</dbReference>
<dbReference type="InterPro" id="IPR004605">
    <property type="entry name" value="DNA_helicase_Holl-junc_RuvB"/>
</dbReference>
<dbReference type="InterPro" id="IPR008824">
    <property type="entry name" value="RuvB-like_N"/>
</dbReference>